<keyword evidence="3" id="KW-1185">Reference proteome</keyword>
<dbReference type="Proteomes" id="UP001489004">
    <property type="component" value="Unassembled WGS sequence"/>
</dbReference>
<organism evidence="2 3">
    <name type="scientific">[Myrmecia] bisecta</name>
    <dbReference type="NCBI Taxonomy" id="41462"/>
    <lineage>
        <taxon>Eukaryota</taxon>
        <taxon>Viridiplantae</taxon>
        <taxon>Chlorophyta</taxon>
        <taxon>core chlorophytes</taxon>
        <taxon>Trebouxiophyceae</taxon>
        <taxon>Trebouxiales</taxon>
        <taxon>Trebouxiaceae</taxon>
        <taxon>Myrmecia</taxon>
    </lineage>
</organism>
<dbReference type="AlphaFoldDB" id="A0AAW1QGL5"/>
<evidence type="ECO:0000313" key="2">
    <source>
        <dbReference type="EMBL" id="KAK9820518.1"/>
    </source>
</evidence>
<name>A0AAW1QGL5_9CHLO</name>
<gene>
    <name evidence="2" type="ORF">WJX72_011207</name>
</gene>
<protein>
    <submittedName>
        <fullName evidence="2">Uncharacterized protein</fullName>
    </submittedName>
</protein>
<feature type="region of interest" description="Disordered" evidence="1">
    <location>
        <begin position="179"/>
        <end position="204"/>
    </location>
</feature>
<accession>A0AAW1QGL5</accession>
<dbReference type="EMBL" id="JALJOR010000003">
    <property type="protein sequence ID" value="KAK9820518.1"/>
    <property type="molecule type" value="Genomic_DNA"/>
</dbReference>
<reference evidence="2 3" key="1">
    <citation type="journal article" date="2024" name="Nat. Commun.">
        <title>Phylogenomics reveals the evolutionary origins of lichenization in chlorophyte algae.</title>
        <authorList>
            <person name="Puginier C."/>
            <person name="Libourel C."/>
            <person name="Otte J."/>
            <person name="Skaloud P."/>
            <person name="Haon M."/>
            <person name="Grisel S."/>
            <person name="Petersen M."/>
            <person name="Berrin J.G."/>
            <person name="Delaux P.M."/>
            <person name="Dal Grande F."/>
            <person name="Keller J."/>
        </authorList>
    </citation>
    <scope>NUCLEOTIDE SEQUENCE [LARGE SCALE GENOMIC DNA]</scope>
    <source>
        <strain evidence="2 3">SAG 2043</strain>
    </source>
</reference>
<feature type="compositionally biased region" description="Basic and acidic residues" evidence="1">
    <location>
        <begin position="190"/>
        <end position="204"/>
    </location>
</feature>
<comment type="caution">
    <text evidence="2">The sequence shown here is derived from an EMBL/GenBank/DDBJ whole genome shotgun (WGS) entry which is preliminary data.</text>
</comment>
<sequence>METVGGLGLPTVLTLADKLPPPGPLAAKVLESIVSYAVQAFYNKETCIALSQRAQVLLKVLCENWAVISRSSSCQEMLVRFMDTLTKVQVPRYQGQEHVLQHAIQEQGGWSKVVQDLEPALIAELRDAVNTLQTMRKGIEREAQDQAQRFDRSMQHMERQHAKLTRLFGAVEQRISTLERQSANAEQDSTEYRVHDDGAKRISV</sequence>
<evidence type="ECO:0000256" key="1">
    <source>
        <dbReference type="SAM" id="MobiDB-lite"/>
    </source>
</evidence>
<evidence type="ECO:0000313" key="3">
    <source>
        <dbReference type="Proteomes" id="UP001489004"/>
    </source>
</evidence>
<proteinExistence type="predicted"/>